<accession>A0A9D2SJ65</accession>
<comment type="subcellular location">
    <subcellularLocation>
        <location evidence="1">Cell membrane</location>
        <topology evidence="1">Multi-pass membrane protein</topology>
    </subcellularLocation>
</comment>
<feature type="transmembrane region" description="Helical" evidence="6">
    <location>
        <begin position="93"/>
        <end position="117"/>
    </location>
</feature>
<reference evidence="7" key="1">
    <citation type="journal article" date="2021" name="PeerJ">
        <title>Extensive microbial diversity within the chicken gut microbiome revealed by metagenomics and culture.</title>
        <authorList>
            <person name="Gilroy R."/>
            <person name="Ravi A."/>
            <person name="Getino M."/>
            <person name="Pursley I."/>
            <person name="Horton D.L."/>
            <person name="Alikhan N.F."/>
            <person name="Baker D."/>
            <person name="Gharbi K."/>
            <person name="Hall N."/>
            <person name="Watson M."/>
            <person name="Adriaenssens E.M."/>
            <person name="Foster-Nyarko E."/>
            <person name="Jarju S."/>
            <person name="Secka A."/>
            <person name="Antonio M."/>
            <person name="Oren A."/>
            <person name="Chaudhuri R.R."/>
            <person name="La Ragione R."/>
            <person name="Hildebrand F."/>
            <person name="Pallen M.J."/>
        </authorList>
    </citation>
    <scope>NUCLEOTIDE SEQUENCE</scope>
    <source>
        <strain evidence="7">CHK180-15479</strain>
    </source>
</reference>
<dbReference type="GO" id="GO:0005886">
    <property type="term" value="C:plasma membrane"/>
    <property type="evidence" value="ECO:0007669"/>
    <property type="project" value="UniProtKB-SubCell"/>
</dbReference>
<evidence type="ECO:0000313" key="7">
    <source>
        <dbReference type="EMBL" id="HJC07179.1"/>
    </source>
</evidence>
<gene>
    <name evidence="7" type="ORF">H9704_13725</name>
</gene>
<dbReference type="Pfam" id="PF01943">
    <property type="entry name" value="Polysacc_synt"/>
    <property type="match status" value="1"/>
</dbReference>
<feature type="transmembrane region" description="Helical" evidence="6">
    <location>
        <begin position="220"/>
        <end position="239"/>
    </location>
</feature>
<evidence type="ECO:0000256" key="2">
    <source>
        <dbReference type="ARBA" id="ARBA00022475"/>
    </source>
</evidence>
<feature type="transmembrane region" description="Helical" evidence="6">
    <location>
        <begin position="374"/>
        <end position="393"/>
    </location>
</feature>
<comment type="caution">
    <text evidence="7">The sequence shown here is derived from an EMBL/GenBank/DDBJ whole genome shotgun (WGS) entry which is preliminary data.</text>
</comment>
<evidence type="ECO:0000256" key="6">
    <source>
        <dbReference type="SAM" id="Phobius"/>
    </source>
</evidence>
<dbReference type="PANTHER" id="PTHR30250">
    <property type="entry name" value="PST FAMILY PREDICTED COLANIC ACID TRANSPORTER"/>
    <property type="match status" value="1"/>
</dbReference>
<feature type="transmembrane region" description="Helical" evidence="6">
    <location>
        <begin position="342"/>
        <end position="367"/>
    </location>
</feature>
<feature type="transmembrane region" description="Helical" evidence="6">
    <location>
        <begin position="259"/>
        <end position="279"/>
    </location>
</feature>
<feature type="transmembrane region" description="Helical" evidence="6">
    <location>
        <begin position="300"/>
        <end position="322"/>
    </location>
</feature>
<keyword evidence="4 6" id="KW-1133">Transmembrane helix</keyword>
<keyword evidence="5 6" id="KW-0472">Membrane</keyword>
<proteinExistence type="predicted"/>
<dbReference type="AlphaFoldDB" id="A0A9D2SJ65"/>
<keyword evidence="2" id="KW-1003">Cell membrane</keyword>
<evidence type="ECO:0000256" key="5">
    <source>
        <dbReference type="ARBA" id="ARBA00023136"/>
    </source>
</evidence>
<protein>
    <submittedName>
        <fullName evidence="7">Lipopolysaccharide biosynthesis protein</fullName>
    </submittedName>
</protein>
<feature type="transmembrane region" description="Helical" evidence="6">
    <location>
        <begin position="153"/>
        <end position="173"/>
    </location>
</feature>
<evidence type="ECO:0000313" key="8">
    <source>
        <dbReference type="Proteomes" id="UP000823910"/>
    </source>
</evidence>
<organism evidence="7 8">
    <name type="scientific">Candidatus Enterocloster excrementipullorum</name>
    <dbReference type="NCBI Taxonomy" id="2838559"/>
    <lineage>
        <taxon>Bacteria</taxon>
        <taxon>Bacillati</taxon>
        <taxon>Bacillota</taxon>
        <taxon>Clostridia</taxon>
        <taxon>Lachnospirales</taxon>
        <taxon>Lachnospiraceae</taxon>
        <taxon>Enterocloster</taxon>
    </lineage>
</organism>
<evidence type="ECO:0000256" key="1">
    <source>
        <dbReference type="ARBA" id="ARBA00004651"/>
    </source>
</evidence>
<dbReference type="InterPro" id="IPR002797">
    <property type="entry name" value="Polysacc_synth"/>
</dbReference>
<feature type="transmembrane region" description="Helical" evidence="6">
    <location>
        <begin position="21"/>
        <end position="45"/>
    </location>
</feature>
<dbReference type="InterPro" id="IPR050833">
    <property type="entry name" value="Poly_Biosynth_Transport"/>
</dbReference>
<feature type="transmembrane region" description="Helical" evidence="6">
    <location>
        <begin position="399"/>
        <end position="422"/>
    </location>
</feature>
<reference evidence="7" key="2">
    <citation type="submission" date="2021-04" db="EMBL/GenBank/DDBJ databases">
        <authorList>
            <person name="Gilroy R."/>
        </authorList>
    </citation>
    <scope>NUCLEOTIDE SEQUENCE</scope>
    <source>
        <strain evidence="7">CHK180-15479</strain>
    </source>
</reference>
<name>A0A9D2SJ65_9FIRM</name>
<evidence type="ECO:0000256" key="4">
    <source>
        <dbReference type="ARBA" id="ARBA00022989"/>
    </source>
</evidence>
<dbReference type="PANTHER" id="PTHR30250:SF11">
    <property type="entry name" value="O-ANTIGEN TRANSPORTER-RELATED"/>
    <property type="match status" value="1"/>
</dbReference>
<evidence type="ECO:0000256" key="3">
    <source>
        <dbReference type="ARBA" id="ARBA00022692"/>
    </source>
</evidence>
<dbReference type="Proteomes" id="UP000823910">
    <property type="component" value="Unassembled WGS sequence"/>
</dbReference>
<feature type="transmembrane region" description="Helical" evidence="6">
    <location>
        <begin position="51"/>
        <end position="72"/>
    </location>
</feature>
<sequence>MRSLTNRLLYTGPDRERYNMLWNIAGSFCYALASMVLSVLVMRMAGEEEGGIFSFGYSTLGQQLFIVAYFGIRPFQITDGKGEYSFGDYLRHRFLTCLAAVAGGAVFLAVMGAQGIYDGHKTVVLLLLVFYKVIDGFADVYESEFQRQGSLYLTGKSNFFRTVLSVCACLGTLAVSGSVLAACAGAVCAQMLGVLLFNLDVIRVLPGVDWKRRKGAAAGLFRSTSFLFASVFLDFYIFSSAKYAIDRYMSDGDSGYFNLIFMPTSVIYMIANFIIRPFLTKLTAMWDGGELAAFKRELGRLGMLVGGLTVLAAAGAFVLGRFVLSLVEMLLGQGYGGSLAGYWMDFGVIVLGGGFYALANLMYYALVIMRRQKAIFSIYAVGALAAWLISPPLVKGFGIHGAAACYLCLMIGLTLGFGLWTVRVCGLEERKKTGYGG</sequence>
<dbReference type="EMBL" id="DWWT01000075">
    <property type="protein sequence ID" value="HJC07179.1"/>
    <property type="molecule type" value="Genomic_DNA"/>
</dbReference>
<keyword evidence="3 6" id="KW-0812">Transmembrane</keyword>